<protein>
    <recommendedName>
        <fullName evidence="8">L,D-TPase catalytic domain-containing protein</fullName>
    </recommendedName>
</protein>
<evidence type="ECO:0000256" key="1">
    <source>
        <dbReference type="ARBA" id="ARBA00004752"/>
    </source>
</evidence>
<feature type="domain" description="L,D-TPase catalytic" evidence="8">
    <location>
        <begin position="157"/>
        <end position="310"/>
    </location>
</feature>
<name>A0ABX8V020_9BACT</name>
<evidence type="ECO:0000313" key="10">
    <source>
        <dbReference type="Proteomes" id="UP000826014"/>
    </source>
</evidence>
<reference evidence="9 10" key="1">
    <citation type="journal article" date="2022" name="bioRxiv">
        <title>Ecology and evolution of chlamydial symbionts of arthropods.</title>
        <authorList>
            <person name="Halter T."/>
            <person name="Koestlbacher S."/>
            <person name="Collingro A."/>
            <person name="Sixt B.S."/>
            <person name="Toenshoff E.R."/>
            <person name="Hendrickx F."/>
            <person name="Kostanjsek R."/>
            <person name="Horn M."/>
        </authorList>
    </citation>
    <scope>NUCLEOTIDE SEQUENCE [LARGE SCALE GENOMIC DNA]</scope>
    <source>
        <strain evidence="9">W744xW776</strain>
    </source>
</reference>
<dbReference type="PROSITE" id="PS52029">
    <property type="entry name" value="LD_TPASE"/>
    <property type="match status" value="1"/>
</dbReference>
<dbReference type="InterPro" id="IPR005490">
    <property type="entry name" value="LD_TPept_cat_dom"/>
</dbReference>
<keyword evidence="5 7" id="KW-0573">Peptidoglycan synthesis</keyword>
<proteinExistence type="inferred from homology"/>
<evidence type="ECO:0000256" key="7">
    <source>
        <dbReference type="PROSITE-ProRule" id="PRU01373"/>
    </source>
</evidence>
<evidence type="ECO:0000313" key="9">
    <source>
        <dbReference type="EMBL" id="QYF48558.1"/>
    </source>
</evidence>
<dbReference type="Gene3D" id="2.40.440.10">
    <property type="entry name" value="L,D-transpeptidase catalytic domain-like"/>
    <property type="match status" value="1"/>
</dbReference>
<organism evidence="9 10">
    <name type="scientific">Candidatus Rhabdochlamydia oedothoracis</name>
    <dbReference type="NCBI Taxonomy" id="2720720"/>
    <lineage>
        <taxon>Bacteria</taxon>
        <taxon>Pseudomonadati</taxon>
        <taxon>Chlamydiota</taxon>
        <taxon>Chlamydiia</taxon>
        <taxon>Parachlamydiales</taxon>
        <taxon>Candidatus Rhabdochlamydiaceae</taxon>
        <taxon>Candidatus Rhabdochlamydia</taxon>
    </lineage>
</organism>
<evidence type="ECO:0000256" key="4">
    <source>
        <dbReference type="ARBA" id="ARBA00022960"/>
    </source>
</evidence>
<evidence type="ECO:0000259" key="8">
    <source>
        <dbReference type="PROSITE" id="PS52029"/>
    </source>
</evidence>
<sequence length="328" mass="36824">MAIARILLIGSTALFSMIAITAMIKKSRAHDEQVSGQIEKNPNPPIIVQQKVEIKKPYTKPLSLNGDLPCINRIYQLFSKNSTSQFPIVETISYSSSVSWLVGRPAWLNDYADYYQTSSSFILRSLGAKGEYPSQRRIVEGNRFNVFRRDKKMEFYLLVDISRCKMGFYYFDTGTNERVLLKTYSIGLGKLDPSKPSGSLTPLGKYLLGKRVATYQLESKGVYQNKTVEMITVFGTHWIPFEQEVERTSEPAKGYGLQGSPWVADSSGQLVEDLTCIGDYSSNGCIRLASKDIEELFSIVITKPTFIEIVKDFKEATLPGIEVATPSR</sequence>
<dbReference type="Pfam" id="PF03734">
    <property type="entry name" value="YkuD"/>
    <property type="match status" value="1"/>
</dbReference>
<evidence type="ECO:0000256" key="6">
    <source>
        <dbReference type="ARBA" id="ARBA00023316"/>
    </source>
</evidence>
<dbReference type="RefSeq" id="WP_245397562.1">
    <property type="nucleotide sequence ID" value="NZ_CP075587.1"/>
</dbReference>
<keyword evidence="6 7" id="KW-0961">Cell wall biogenesis/degradation</keyword>
<comment type="pathway">
    <text evidence="1 7">Cell wall biogenesis; peptidoglycan biosynthesis.</text>
</comment>
<dbReference type="Proteomes" id="UP000826014">
    <property type="component" value="Chromosome"/>
</dbReference>
<gene>
    <name evidence="9" type="ORF">RHABOEDO_000741</name>
</gene>
<dbReference type="SUPFAM" id="SSF141523">
    <property type="entry name" value="L,D-transpeptidase catalytic domain-like"/>
    <property type="match status" value="1"/>
</dbReference>
<keyword evidence="10" id="KW-1185">Reference proteome</keyword>
<dbReference type="EMBL" id="CP075587">
    <property type="protein sequence ID" value="QYF48558.1"/>
    <property type="molecule type" value="Genomic_DNA"/>
</dbReference>
<comment type="similarity">
    <text evidence="2">Belongs to the YkuD family.</text>
</comment>
<keyword evidence="3" id="KW-0808">Transferase</keyword>
<evidence type="ECO:0000256" key="2">
    <source>
        <dbReference type="ARBA" id="ARBA00005992"/>
    </source>
</evidence>
<evidence type="ECO:0000256" key="5">
    <source>
        <dbReference type="ARBA" id="ARBA00022984"/>
    </source>
</evidence>
<dbReference type="InterPro" id="IPR038063">
    <property type="entry name" value="Transpep_catalytic_dom"/>
</dbReference>
<dbReference type="CDD" id="cd16913">
    <property type="entry name" value="YkuD_like"/>
    <property type="match status" value="1"/>
</dbReference>
<comment type="caution">
    <text evidence="7">Lacks conserved residue(s) required for the propagation of feature annotation.</text>
</comment>
<evidence type="ECO:0000256" key="3">
    <source>
        <dbReference type="ARBA" id="ARBA00022679"/>
    </source>
</evidence>
<accession>A0ABX8V020</accession>
<keyword evidence="4 7" id="KW-0133">Cell shape</keyword>